<dbReference type="SUPFAM" id="SSF46785">
    <property type="entry name" value="Winged helix' DNA-binding domain"/>
    <property type="match status" value="1"/>
</dbReference>
<dbReference type="Gene3D" id="1.10.10.10">
    <property type="entry name" value="Winged helix-like DNA-binding domain superfamily/Winged helix DNA-binding domain"/>
    <property type="match status" value="1"/>
</dbReference>
<dbReference type="AlphaFoldDB" id="A0A4V2T504"/>
<evidence type="ECO:0000313" key="2">
    <source>
        <dbReference type="Proteomes" id="UP000295504"/>
    </source>
</evidence>
<dbReference type="RefSeq" id="WP_132847366.1">
    <property type="nucleotide sequence ID" value="NZ_CP058648.1"/>
</dbReference>
<proteinExistence type="predicted"/>
<dbReference type="EMBL" id="SLYC01000002">
    <property type="protein sequence ID" value="TCQ07014.1"/>
    <property type="molecule type" value="Genomic_DNA"/>
</dbReference>
<comment type="caution">
    <text evidence="1">The sequence shown here is derived from an EMBL/GenBank/DDBJ whole genome shotgun (WGS) entry which is preliminary data.</text>
</comment>
<sequence>MKTNFSYFEPEEDDVEVVEVEEGQSLSATDAYIDFLFPKLLVGENIALFRKRNNNNFYTEFFENKEHLKLVLNNGLKDCDTYISLSTCVAVNGKLTKSAENMHRRSCLGFDFDKKDFKGRFNTIQEFVKHFKDTTGGLYIHYAIDSGHGYHIYIGVEETTAIARVTSITRRYAALCGADRVNISQAQSLRLPGTLNHKDREFPLAVNIVFRYKEEGFRRYTLDYLESRLKKLEKAAGIGRSVTRKKSITRKFKGMYPCVATMLNNGVPKGERNKCLARIVSYFRDCAKENYDSALEVVLQWNGKCNELCEEHEQKLEDEVTKDFKRLWYPKEPYNFLGCISDNNTFSPILAKYCDEAQCSKHRRGPTKDSNQFFTLDSRYVTDKCLCNLKGYAYVIIKVLLDNKNAYKVSELVELTGYSEQTVTRTLNSLLELQLINKSTEGVVNTYKAKNYAPPKEKEYITLPVKLFDMLVNKEISEQELLLYIAIRRNAYASKKCTQDVLGKLLDLTERSISRTAKQMVSLGLLEIEPRKTGNIIKKGGKTIEKSFNFYRFPLEEQSDEDADI</sequence>
<reference evidence="1 2" key="1">
    <citation type="submission" date="2019-03" db="EMBL/GenBank/DDBJ databases">
        <title>Genomic Encyclopedia of Type Strains, Phase IV (KMG-IV): sequencing the most valuable type-strain genomes for metagenomic binning, comparative biology and taxonomic classification.</title>
        <authorList>
            <person name="Goeker M."/>
        </authorList>
    </citation>
    <scope>NUCLEOTIDE SEQUENCE [LARGE SCALE GENOMIC DNA]</scope>
    <source>
        <strain evidence="1 2">DSM 100013</strain>
    </source>
</reference>
<dbReference type="OrthoDB" id="1957595at2"/>
<dbReference type="Proteomes" id="UP000295504">
    <property type="component" value="Unassembled WGS sequence"/>
</dbReference>
<dbReference type="InterPro" id="IPR036388">
    <property type="entry name" value="WH-like_DNA-bd_sf"/>
</dbReference>
<protein>
    <submittedName>
        <fullName evidence="1">Uncharacterized protein</fullName>
    </submittedName>
</protein>
<name>A0A4V2T504_9FIRM</name>
<evidence type="ECO:0000313" key="1">
    <source>
        <dbReference type="EMBL" id="TCQ07014.1"/>
    </source>
</evidence>
<accession>A0A4V2T504</accession>
<keyword evidence="2" id="KW-1185">Reference proteome</keyword>
<gene>
    <name evidence="1" type="ORF">EDD79_100210</name>
</gene>
<organism evidence="1 2">
    <name type="scientific">Serpentinicella alkaliphila</name>
    <dbReference type="NCBI Taxonomy" id="1734049"/>
    <lineage>
        <taxon>Bacteria</taxon>
        <taxon>Bacillati</taxon>
        <taxon>Bacillota</taxon>
        <taxon>Clostridia</taxon>
        <taxon>Peptostreptococcales</taxon>
        <taxon>Natronincolaceae</taxon>
        <taxon>Serpentinicella</taxon>
    </lineage>
</organism>
<dbReference type="InterPro" id="IPR036390">
    <property type="entry name" value="WH_DNA-bd_sf"/>
</dbReference>